<name>A0A1F5FTV4_9BACT</name>
<organism evidence="2 3">
    <name type="scientific">Candidatus Curtissbacteria bacterium RBG_13_40_7</name>
    <dbReference type="NCBI Taxonomy" id="1797706"/>
    <lineage>
        <taxon>Bacteria</taxon>
        <taxon>Candidatus Curtissiibacteriota</taxon>
    </lineage>
</organism>
<dbReference type="EMBL" id="MFAU01000064">
    <property type="protein sequence ID" value="OGD83012.1"/>
    <property type="molecule type" value="Genomic_DNA"/>
</dbReference>
<dbReference type="GO" id="GO:0016747">
    <property type="term" value="F:acyltransferase activity, transferring groups other than amino-acyl groups"/>
    <property type="evidence" value="ECO:0007669"/>
    <property type="project" value="InterPro"/>
</dbReference>
<dbReference type="InterPro" id="IPR000182">
    <property type="entry name" value="GNAT_dom"/>
</dbReference>
<gene>
    <name evidence="2" type="ORF">A2165_01545</name>
</gene>
<sequence length="233" mass="26717">MSKERIKVIRRQARLSDVDAIFKLDQEVWTEFPGTKDMFMSRIMTFPEGQIVAVYNGKVIGYLGLEFLEFDIHNPHTFTWDEVSDKGMIKKSHSYSGQFMYGIAMTVSNEFQGCGVGTQLVLSGWGMMVGFNRRGSLIGSRVPSFHKYSDKMSIEDYVKLKDEKGMFVDPELRLWSKDGFYPVLILPNYCNDPDSLNYGVVVYRANPFYGWPGRSIIAYFLSEIGPKVIRSNF</sequence>
<dbReference type="AlphaFoldDB" id="A0A1F5FTV4"/>
<reference evidence="2 3" key="1">
    <citation type="journal article" date="2016" name="Nat. Commun.">
        <title>Thousands of microbial genomes shed light on interconnected biogeochemical processes in an aquifer system.</title>
        <authorList>
            <person name="Anantharaman K."/>
            <person name="Brown C.T."/>
            <person name="Hug L.A."/>
            <person name="Sharon I."/>
            <person name="Castelle C.J."/>
            <person name="Probst A.J."/>
            <person name="Thomas B.C."/>
            <person name="Singh A."/>
            <person name="Wilkins M.J."/>
            <person name="Karaoz U."/>
            <person name="Brodie E.L."/>
            <person name="Williams K.H."/>
            <person name="Hubbard S.S."/>
            <person name="Banfield J.F."/>
        </authorList>
    </citation>
    <scope>NUCLEOTIDE SEQUENCE [LARGE SCALE GENOMIC DNA]</scope>
</reference>
<feature type="domain" description="N-acetyltransferase" evidence="1">
    <location>
        <begin position="8"/>
        <end position="187"/>
    </location>
</feature>
<proteinExistence type="predicted"/>
<dbReference type="Pfam" id="PF00583">
    <property type="entry name" value="Acetyltransf_1"/>
    <property type="match status" value="1"/>
</dbReference>
<accession>A0A1F5FTV4</accession>
<dbReference type="Proteomes" id="UP000179252">
    <property type="component" value="Unassembled WGS sequence"/>
</dbReference>
<evidence type="ECO:0000259" key="1">
    <source>
        <dbReference type="PROSITE" id="PS51186"/>
    </source>
</evidence>
<dbReference type="InterPro" id="IPR016181">
    <property type="entry name" value="Acyl_CoA_acyltransferase"/>
</dbReference>
<evidence type="ECO:0000313" key="2">
    <source>
        <dbReference type="EMBL" id="OGD83012.1"/>
    </source>
</evidence>
<dbReference type="SUPFAM" id="SSF55729">
    <property type="entry name" value="Acyl-CoA N-acyltransferases (Nat)"/>
    <property type="match status" value="1"/>
</dbReference>
<dbReference type="PROSITE" id="PS51186">
    <property type="entry name" value="GNAT"/>
    <property type="match status" value="1"/>
</dbReference>
<dbReference type="Gene3D" id="3.40.630.30">
    <property type="match status" value="1"/>
</dbReference>
<comment type="caution">
    <text evidence="2">The sequence shown here is derived from an EMBL/GenBank/DDBJ whole genome shotgun (WGS) entry which is preliminary data.</text>
</comment>
<protein>
    <recommendedName>
        <fullName evidence="1">N-acetyltransferase domain-containing protein</fullName>
    </recommendedName>
</protein>
<evidence type="ECO:0000313" key="3">
    <source>
        <dbReference type="Proteomes" id="UP000179252"/>
    </source>
</evidence>